<feature type="transmembrane region" description="Helical" evidence="1">
    <location>
        <begin position="37"/>
        <end position="59"/>
    </location>
</feature>
<name>A0A1G7GPY0_9SPHI</name>
<dbReference type="AlphaFoldDB" id="A0A1G7GPY0"/>
<organism evidence="2 3">
    <name type="scientific">Mucilaginibacter pineti</name>
    <dbReference type="NCBI Taxonomy" id="1391627"/>
    <lineage>
        <taxon>Bacteria</taxon>
        <taxon>Pseudomonadati</taxon>
        <taxon>Bacteroidota</taxon>
        <taxon>Sphingobacteriia</taxon>
        <taxon>Sphingobacteriales</taxon>
        <taxon>Sphingobacteriaceae</taxon>
        <taxon>Mucilaginibacter</taxon>
    </lineage>
</organism>
<keyword evidence="3" id="KW-1185">Reference proteome</keyword>
<dbReference type="EMBL" id="FNAI01000010">
    <property type="protein sequence ID" value="SDE90215.1"/>
    <property type="molecule type" value="Genomic_DNA"/>
</dbReference>
<keyword evidence="1" id="KW-0812">Transmembrane</keyword>
<dbReference type="Proteomes" id="UP000199072">
    <property type="component" value="Unassembled WGS sequence"/>
</dbReference>
<dbReference type="RefSeq" id="WP_143014199.1">
    <property type="nucleotide sequence ID" value="NZ_FNAI01000010.1"/>
</dbReference>
<protein>
    <submittedName>
        <fullName evidence="2">Uncharacterized protein</fullName>
    </submittedName>
</protein>
<evidence type="ECO:0000256" key="1">
    <source>
        <dbReference type="SAM" id="Phobius"/>
    </source>
</evidence>
<evidence type="ECO:0000313" key="3">
    <source>
        <dbReference type="Proteomes" id="UP000199072"/>
    </source>
</evidence>
<dbReference type="STRING" id="1391627.SAMN05216464_110244"/>
<proteinExistence type="predicted"/>
<keyword evidence="1" id="KW-0472">Membrane</keyword>
<gene>
    <name evidence="2" type="ORF">SAMN05216464_110244</name>
</gene>
<sequence length="76" mass="8499">MEKLIILRMFFCFPLFGLLLPDAGVMLSKNPDQIPLAHVAIEIALIFCILLCTAAISYGKRRVQNEVNKTNEASFS</sequence>
<evidence type="ECO:0000313" key="2">
    <source>
        <dbReference type="EMBL" id="SDE90215.1"/>
    </source>
</evidence>
<keyword evidence="1" id="KW-1133">Transmembrane helix</keyword>
<dbReference type="OrthoDB" id="799541at2"/>
<reference evidence="2 3" key="1">
    <citation type="submission" date="2016-10" db="EMBL/GenBank/DDBJ databases">
        <authorList>
            <person name="de Groot N.N."/>
        </authorList>
    </citation>
    <scope>NUCLEOTIDE SEQUENCE [LARGE SCALE GENOMIC DNA]</scope>
    <source>
        <strain evidence="2 3">47C3B</strain>
    </source>
</reference>
<accession>A0A1G7GPY0</accession>